<proteinExistence type="predicted"/>
<dbReference type="AlphaFoldDB" id="A0A6A5TPH0"/>
<feature type="compositionally biased region" description="Polar residues" evidence="1">
    <location>
        <begin position="81"/>
        <end position="99"/>
    </location>
</feature>
<evidence type="ECO:0000313" key="2">
    <source>
        <dbReference type="EMBL" id="KAF1950827.1"/>
    </source>
</evidence>
<protein>
    <submittedName>
        <fullName evidence="2">Uncharacterized protein</fullName>
    </submittedName>
</protein>
<dbReference type="Proteomes" id="UP000800035">
    <property type="component" value="Unassembled WGS sequence"/>
</dbReference>
<reference evidence="2" key="1">
    <citation type="journal article" date="2020" name="Stud. Mycol.">
        <title>101 Dothideomycetes genomes: a test case for predicting lifestyles and emergence of pathogens.</title>
        <authorList>
            <person name="Haridas S."/>
            <person name="Albert R."/>
            <person name="Binder M."/>
            <person name="Bloem J."/>
            <person name="Labutti K."/>
            <person name="Salamov A."/>
            <person name="Andreopoulos B."/>
            <person name="Baker S."/>
            <person name="Barry K."/>
            <person name="Bills G."/>
            <person name="Bluhm B."/>
            <person name="Cannon C."/>
            <person name="Castanera R."/>
            <person name="Culley D."/>
            <person name="Daum C."/>
            <person name="Ezra D."/>
            <person name="Gonzalez J."/>
            <person name="Henrissat B."/>
            <person name="Kuo A."/>
            <person name="Liang C."/>
            <person name="Lipzen A."/>
            <person name="Lutzoni F."/>
            <person name="Magnuson J."/>
            <person name="Mondo S."/>
            <person name="Nolan M."/>
            <person name="Ohm R."/>
            <person name="Pangilinan J."/>
            <person name="Park H.-J."/>
            <person name="Ramirez L."/>
            <person name="Alfaro M."/>
            <person name="Sun H."/>
            <person name="Tritt A."/>
            <person name="Yoshinaga Y."/>
            <person name="Zwiers L.-H."/>
            <person name="Turgeon B."/>
            <person name="Goodwin S."/>
            <person name="Spatafora J."/>
            <person name="Crous P."/>
            <person name="Grigoriev I."/>
        </authorList>
    </citation>
    <scope>NUCLEOTIDE SEQUENCE</scope>
    <source>
        <strain evidence="2">CBS 675.92</strain>
    </source>
</reference>
<keyword evidence="3" id="KW-1185">Reference proteome</keyword>
<organism evidence="2 3">
    <name type="scientific">Byssothecium circinans</name>
    <dbReference type="NCBI Taxonomy" id="147558"/>
    <lineage>
        <taxon>Eukaryota</taxon>
        <taxon>Fungi</taxon>
        <taxon>Dikarya</taxon>
        <taxon>Ascomycota</taxon>
        <taxon>Pezizomycotina</taxon>
        <taxon>Dothideomycetes</taxon>
        <taxon>Pleosporomycetidae</taxon>
        <taxon>Pleosporales</taxon>
        <taxon>Massarineae</taxon>
        <taxon>Massarinaceae</taxon>
        <taxon>Byssothecium</taxon>
    </lineage>
</organism>
<feature type="region of interest" description="Disordered" evidence="1">
    <location>
        <begin position="222"/>
        <end position="311"/>
    </location>
</feature>
<feature type="compositionally biased region" description="Low complexity" evidence="1">
    <location>
        <begin position="252"/>
        <end position="264"/>
    </location>
</feature>
<dbReference type="EMBL" id="ML977022">
    <property type="protein sequence ID" value="KAF1950827.1"/>
    <property type="molecule type" value="Genomic_DNA"/>
</dbReference>
<feature type="region of interest" description="Disordered" evidence="1">
    <location>
        <begin position="81"/>
        <end position="147"/>
    </location>
</feature>
<evidence type="ECO:0000256" key="1">
    <source>
        <dbReference type="SAM" id="MobiDB-lite"/>
    </source>
</evidence>
<name>A0A6A5TPH0_9PLEO</name>
<feature type="compositionally biased region" description="Basic and acidic residues" evidence="1">
    <location>
        <begin position="111"/>
        <end position="146"/>
    </location>
</feature>
<dbReference type="OrthoDB" id="3794829at2759"/>
<evidence type="ECO:0000313" key="3">
    <source>
        <dbReference type="Proteomes" id="UP000800035"/>
    </source>
</evidence>
<gene>
    <name evidence="2" type="ORF">CC80DRAFT_576556</name>
</gene>
<feature type="compositionally biased region" description="Gly residues" evidence="1">
    <location>
        <begin position="231"/>
        <end position="251"/>
    </location>
</feature>
<accession>A0A6A5TPH0</accession>
<sequence>MCIYYRKLHTCTCLSRILLQRCIPAIHTNTVCDPSSIPTPSEDPTDGTHQKSHFACYDCLRGEAIREIEAAHAAAAVTANSQPSLGNGNTAAAPTTSVPQRDMARLAYKRVKSENARKAAEERARREKGEDEARKKKMMEERERAGTEGAGWIDVGSARKGKGRSRGVVPSFSGVGMARTGMSAGVGFQGQGVSVGAGFGGGFGGGGVGSGSGRGYNKMGEFGRREEGGRPAAGGGVGGGGGGGNHGGPRGMGSWRSGAGAASSNPKTILQNVERKSGTTTTTANGKDVAQGALASTTTSTSTLVPPIIPS</sequence>